<dbReference type="EMBL" id="FNTJ01000001">
    <property type="protein sequence ID" value="SEC35616.1"/>
    <property type="molecule type" value="Genomic_DNA"/>
</dbReference>
<feature type="domain" description="EF-hand" evidence="4">
    <location>
        <begin position="24"/>
        <end position="59"/>
    </location>
</feature>
<dbReference type="RefSeq" id="WP_092316884.1">
    <property type="nucleotide sequence ID" value="NZ_FNTJ01000001.1"/>
</dbReference>
<feature type="domain" description="EF-hand" evidence="4">
    <location>
        <begin position="98"/>
        <end position="133"/>
    </location>
</feature>
<feature type="domain" description="EF-hand" evidence="4">
    <location>
        <begin position="167"/>
        <end position="202"/>
    </location>
</feature>
<proteinExistence type="predicted"/>
<dbReference type="SUPFAM" id="SSF47473">
    <property type="entry name" value="EF-hand"/>
    <property type="match status" value="1"/>
</dbReference>
<dbReference type="Pfam" id="PF13202">
    <property type="entry name" value="EF-hand_5"/>
    <property type="match status" value="1"/>
</dbReference>
<dbReference type="GO" id="GO:0005509">
    <property type="term" value="F:calcium ion binding"/>
    <property type="evidence" value="ECO:0007669"/>
    <property type="project" value="InterPro"/>
</dbReference>
<evidence type="ECO:0000313" key="5">
    <source>
        <dbReference type="EMBL" id="SEC35616.1"/>
    </source>
</evidence>
<dbReference type="AlphaFoldDB" id="A0A1H4RUR4"/>
<feature type="region of interest" description="Disordered" evidence="3">
    <location>
        <begin position="72"/>
        <end position="101"/>
    </location>
</feature>
<dbReference type="NCBIfam" id="NF041410">
    <property type="entry name" value="XopAW"/>
    <property type="match status" value="1"/>
</dbReference>
<evidence type="ECO:0000256" key="3">
    <source>
        <dbReference type="SAM" id="MobiDB-lite"/>
    </source>
</evidence>
<dbReference type="PANTHER" id="PTHR10827:SF98">
    <property type="entry name" value="45 KDA CALCIUM-BINDING PROTEIN"/>
    <property type="match status" value="1"/>
</dbReference>
<name>A0A1H4RUR4_9PSED</name>
<feature type="domain" description="EF-hand" evidence="4">
    <location>
        <begin position="134"/>
        <end position="166"/>
    </location>
</feature>
<accession>A0A1H4RUR4</accession>
<evidence type="ECO:0000256" key="2">
    <source>
        <dbReference type="ARBA" id="ARBA00022737"/>
    </source>
</evidence>
<keyword evidence="6" id="KW-1185">Reference proteome</keyword>
<dbReference type="InterPro" id="IPR002048">
    <property type="entry name" value="EF_hand_dom"/>
</dbReference>
<keyword evidence="2" id="KW-0677">Repeat</keyword>
<dbReference type="PANTHER" id="PTHR10827">
    <property type="entry name" value="RETICULOCALBIN"/>
    <property type="match status" value="1"/>
</dbReference>
<dbReference type="GO" id="GO:0017156">
    <property type="term" value="P:calcium-ion regulated exocytosis"/>
    <property type="evidence" value="ECO:0007669"/>
    <property type="project" value="TreeGrafter"/>
</dbReference>
<dbReference type="CDD" id="cd00051">
    <property type="entry name" value="EFh"/>
    <property type="match status" value="1"/>
</dbReference>
<keyword evidence="1" id="KW-0479">Metal-binding</keyword>
<evidence type="ECO:0000259" key="4">
    <source>
        <dbReference type="PROSITE" id="PS50222"/>
    </source>
</evidence>
<dbReference type="PROSITE" id="PS00018">
    <property type="entry name" value="EF_HAND_1"/>
    <property type="match status" value="5"/>
</dbReference>
<dbReference type="InterPro" id="IPR011992">
    <property type="entry name" value="EF-hand-dom_pair"/>
</dbReference>
<dbReference type="Gene3D" id="1.10.238.10">
    <property type="entry name" value="EF-hand"/>
    <property type="match status" value="3"/>
</dbReference>
<dbReference type="Pfam" id="PF13499">
    <property type="entry name" value="EF-hand_7"/>
    <property type="match status" value="2"/>
</dbReference>
<feature type="compositionally biased region" description="Low complexity" evidence="3">
    <location>
        <begin position="1"/>
        <end position="23"/>
    </location>
</feature>
<dbReference type="InterPro" id="IPR018247">
    <property type="entry name" value="EF_Hand_1_Ca_BS"/>
</dbReference>
<reference evidence="6" key="1">
    <citation type="submission" date="2016-10" db="EMBL/GenBank/DDBJ databases">
        <authorList>
            <person name="Varghese N."/>
            <person name="Submissions S."/>
        </authorList>
    </citation>
    <scope>NUCLEOTIDE SEQUENCE [LARGE SCALE GENOMIC DNA]</scope>
    <source>
        <strain evidence="6">DSM 9751</strain>
    </source>
</reference>
<dbReference type="SMART" id="SM00054">
    <property type="entry name" value="EFh"/>
    <property type="match status" value="5"/>
</dbReference>
<evidence type="ECO:0000313" key="6">
    <source>
        <dbReference type="Proteomes" id="UP000198982"/>
    </source>
</evidence>
<evidence type="ECO:0000256" key="1">
    <source>
        <dbReference type="ARBA" id="ARBA00022723"/>
    </source>
</evidence>
<gene>
    <name evidence="5" type="ORF">SAMN05216178_4357</name>
</gene>
<sequence length="244" mass="24906">MIGSVSSNYSSYYSSSSSTSSTSRGQQLQKELFAKLDSNGDGAVNQDELNNALSNQGDQGVLVSLSKNFSKLDSDGSGSLSSDEMAAMAPPAHHGQAPGTELADALLSALDSDGDGVINSDELSSGLSSAGSSADSKQLFSALDKNQDGNVSADELAASLTPPPPPPQQLSSEQLFGQLDSDGNGSISADELSSALQAGRNQDGETRNQQANLAEALGKMIANLSKQYQQNPASSVGNSVNVAA</sequence>
<dbReference type="PROSITE" id="PS50222">
    <property type="entry name" value="EF_HAND_2"/>
    <property type="match status" value="4"/>
</dbReference>
<dbReference type="Proteomes" id="UP000198982">
    <property type="component" value="Unassembled WGS sequence"/>
</dbReference>
<organism evidence="5 6">
    <name type="scientific">Pseudomonas saponiphila</name>
    <dbReference type="NCBI Taxonomy" id="556534"/>
    <lineage>
        <taxon>Bacteria</taxon>
        <taxon>Pseudomonadati</taxon>
        <taxon>Pseudomonadota</taxon>
        <taxon>Gammaproteobacteria</taxon>
        <taxon>Pseudomonadales</taxon>
        <taxon>Pseudomonadaceae</taxon>
        <taxon>Pseudomonas</taxon>
    </lineage>
</organism>
<protein>
    <submittedName>
        <fullName evidence="5">Ca2+-binding protein, EF-hand superfamily</fullName>
    </submittedName>
</protein>
<feature type="region of interest" description="Disordered" evidence="3">
    <location>
        <begin position="145"/>
        <end position="208"/>
    </location>
</feature>
<feature type="compositionally biased region" description="Polar residues" evidence="3">
    <location>
        <begin position="169"/>
        <end position="187"/>
    </location>
</feature>
<feature type="region of interest" description="Disordered" evidence="3">
    <location>
        <begin position="1"/>
        <end position="30"/>
    </location>
</feature>